<dbReference type="Proteomes" id="UP000595420">
    <property type="component" value="Chromosome"/>
</dbReference>
<organism evidence="1 2">
    <name type="scientific">Acidithiobacillus ferrivorans</name>
    <dbReference type="NCBI Taxonomy" id="160808"/>
    <lineage>
        <taxon>Bacteria</taxon>
        <taxon>Pseudomonadati</taxon>
        <taxon>Pseudomonadota</taxon>
        <taxon>Acidithiobacillia</taxon>
        <taxon>Acidithiobacillales</taxon>
        <taxon>Acidithiobacillaceae</taxon>
        <taxon>Acidithiobacillus</taxon>
    </lineage>
</organism>
<evidence type="ECO:0000313" key="1">
    <source>
        <dbReference type="EMBL" id="QQD72135.1"/>
    </source>
</evidence>
<accession>A0A7T4WCP0</accession>
<dbReference type="EMBL" id="CP059488">
    <property type="protein sequence ID" value="QQD72135.1"/>
    <property type="molecule type" value="Genomic_DNA"/>
</dbReference>
<evidence type="ECO:0000313" key="2">
    <source>
        <dbReference type="Proteomes" id="UP000595420"/>
    </source>
</evidence>
<protein>
    <submittedName>
        <fullName evidence="1">Uncharacterized protein</fullName>
    </submittedName>
</protein>
<gene>
    <name evidence="1" type="ORF">H2515_12040</name>
</gene>
<reference evidence="1 2" key="1">
    <citation type="submission" date="2020-07" db="EMBL/GenBank/DDBJ databases">
        <title>Complete genome sequence analysis of Acidithiobacillus ferrivorans XJFY6S-08 reveals extreme environmental adaptation to alpine acid mine drainage.</title>
        <authorList>
            <person name="Yan L."/>
            <person name="Ni Y."/>
        </authorList>
    </citation>
    <scope>NUCLEOTIDE SEQUENCE [LARGE SCALE GENOMIC DNA]</scope>
    <source>
        <strain evidence="1 2">XJFY6S-08</strain>
    </source>
</reference>
<dbReference type="RefSeq" id="WP_198660245.1">
    <property type="nucleotide sequence ID" value="NZ_CP059488.1"/>
</dbReference>
<proteinExistence type="predicted"/>
<sequence length="117" mass="13340">MKLKITAIREAGDLNKERVVMKAEASTDIGQYVFFRVDTVDGQPTTSVRNTYWFPNKSINPGDYVIVYSKEGKNSEKDFKNVTSHFFYLGSKTAIWDEKDVGATVLYAPDWESFVPE</sequence>
<dbReference type="AlphaFoldDB" id="A0A7T4WCP0"/>
<name>A0A7T4WCP0_9PROT</name>